<dbReference type="PANTHER" id="PTHR42756:SF1">
    <property type="entry name" value="TRANSCRIPTIONAL REPRESSOR OF EMRAB OPERON"/>
    <property type="match status" value="1"/>
</dbReference>
<evidence type="ECO:0000256" key="2">
    <source>
        <dbReference type="ARBA" id="ARBA00022490"/>
    </source>
</evidence>
<comment type="subcellular location">
    <subcellularLocation>
        <location evidence="1">Cytoplasm</location>
    </subcellularLocation>
</comment>
<gene>
    <name evidence="11" type="ORF">AB0763_13630</name>
</gene>
<evidence type="ECO:0000313" key="11">
    <source>
        <dbReference type="EMBL" id="XDK26823.1"/>
    </source>
</evidence>
<accession>A0AB39HK92</accession>
<dbReference type="KEGG" id="vih:AB0763_13630"/>
<dbReference type="EMBL" id="CP162602">
    <property type="protein sequence ID" value="XDK26823.1"/>
    <property type="molecule type" value="Genomic_DNA"/>
</dbReference>
<evidence type="ECO:0000256" key="3">
    <source>
        <dbReference type="ARBA" id="ARBA00023015"/>
    </source>
</evidence>
<feature type="domain" description="HTH marR-type" evidence="10">
    <location>
        <begin position="12"/>
        <end position="149"/>
    </location>
</feature>
<dbReference type="PANTHER" id="PTHR42756">
    <property type="entry name" value="TRANSCRIPTIONAL REGULATOR, MARR"/>
    <property type="match status" value="1"/>
</dbReference>
<evidence type="ECO:0000256" key="4">
    <source>
        <dbReference type="ARBA" id="ARBA00023125"/>
    </source>
</evidence>
<dbReference type="PRINTS" id="PR00598">
    <property type="entry name" value="HTHMARR"/>
</dbReference>
<dbReference type="GO" id="GO:0005737">
    <property type="term" value="C:cytoplasm"/>
    <property type="evidence" value="ECO:0007669"/>
    <property type="project" value="UniProtKB-SubCell"/>
</dbReference>
<geneLocation type="plasmid" evidence="11">
    <name>p-HB236076</name>
</geneLocation>
<dbReference type="SUPFAM" id="SSF46785">
    <property type="entry name" value="Winged helix' DNA-binding domain"/>
    <property type="match status" value="1"/>
</dbReference>
<keyword evidence="5" id="KW-0804">Transcription</keyword>
<comment type="similarity">
    <text evidence="6">Belongs to the SarZ family.</text>
</comment>
<dbReference type="Gene3D" id="1.10.10.10">
    <property type="entry name" value="Winged helix-like DNA-binding domain superfamily/Winged helix DNA-binding domain"/>
    <property type="match status" value="1"/>
</dbReference>
<sequence>MSDKSPPASLLDQQVCFALYSSSLAMNKLYRQLLKPYNITYPQYLVLLCLWHQEGQTVSQLGEQLFLDSATLTPLLKRMASANLVTRQRESRDERVVRIFLTDQGHALQNEMAEIPSQVLSATCQELNQLERLKEQLETLREKLKKQVD</sequence>
<dbReference type="FunFam" id="1.10.10.10:FF:000163">
    <property type="entry name" value="MarR family transcriptional regulator"/>
    <property type="match status" value="1"/>
</dbReference>
<reference evidence="11" key="1">
    <citation type="submission" date="2024-07" db="EMBL/GenBank/DDBJ databases">
        <title>Genome Analysis of a Potential Novel Vibrio Species Secreting pH- and Thermo-stable Alginate Lyase and its Application in Producing Alginate Oligosaccharides.</title>
        <authorList>
            <person name="Huang H."/>
            <person name="Bao K."/>
        </authorList>
    </citation>
    <scope>NUCLEOTIDE SEQUENCE</scope>
    <source>
        <strain evidence="11">HB236076</strain>
        <plasmid evidence="11">p-HB236076</plasmid>
    </source>
</reference>
<evidence type="ECO:0000256" key="1">
    <source>
        <dbReference type="ARBA" id="ARBA00004496"/>
    </source>
</evidence>
<keyword evidence="4" id="KW-0238">DNA-binding</keyword>
<evidence type="ECO:0000259" key="10">
    <source>
        <dbReference type="PROSITE" id="PS50995"/>
    </source>
</evidence>
<dbReference type="PROSITE" id="PS50995">
    <property type="entry name" value="HTH_MARR_2"/>
    <property type="match status" value="1"/>
</dbReference>
<dbReference type="Pfam" id="PF22381">
    <property type="entry name" value="Staph_reg_Sar_Rot"/>
    <property type="match status" value="1"/>
</dbReference>
<name>A0AB39HK92_9VIBR</name>
<keyword evidence="2" id="KW-0963">Cytoplasm</keyword>
<evidence type="ECO:0000256" key="9">
    <source>
        <dbReference type="SAM" id="Coils"/>
    </source>
</evidence>
<dbReference type="InterPro" id="IPR055166">
    <property type="entry name" value="Transc_reg_Sar_Rot_HTH"/>
</dbReference>
<evidence type="ECO:0000256" key="8">
    <source>
        <dbReference type="ARBA" id="ARBA00047207"/>
    </source>
</evidence>
<dbReference type="InterPro" id="IPR000835">
    <property type="entry name" value="HTH_MarR-typ"/>
</dbReference>
<evidence type="ECO:0000256" key="6">
    <source>
        <dbReference type="ARBA" id="ARBA00046337"/>
    </source>
</evidence>
<dbReference type="InterPro" id="IPR036390">
    <property type="entry name" value="WH_DNA-bd_sf"/>
</dbReference>
<dbReference type="RefSeq" id="WP_306099737.1">
    <property type="nucleotide sequence ID" value="NZ_CP162602.1"/>
</dbReference>
<evidence type="ECO:0000256" key="7">
    <source>
        <dbReference type="ARBA" id="ARBA00047188"/>
    </source>
</evidence>
<evidence type="ECO:0000256" key="5">
    <source>
        <dbReference type="ARBA" id="ARBA00023163"/>
    </source>
</evidence>
<proteinExistence type="inferred from homology"/>
<organism evidence="11">
    <name type="scientific">Vibrio sp. HB236076</name>
    <dbReference type="NCBI Taxonomy" id="3232307"/>
    <lineage>
        <taxon>Bacteria</taxon>
        <taxon>Pseudomonadati</taxon>
        <taxon>Pseudomonadota</taxon>
        <taxon>Gammaproteobacteria</taxon>
        <taxon>Vibrionales</taxon>
        <taxon>Vibrionaceae</taxon>
        <taxon>Vibrio</taxon>
    </lineage>
</organism>
<keyword evidence="11" id="KW-0614">Plasmid</keyword>
<feature type="coiled-coil region" evidence="9">
    <location>
        <begin position="120"/>
        <end position="147"/>
    </location>
</feature>
<dbReference type="InterPro" id="IPR036388">
    <property type="entry name" value="WH-like_DNA-bd_sf"/>
</dbReference>
<keyword evidence="3" id="KW-0805">Transcription regulation</keyword>
<dbReference type="AlphaFoldDB" id="A0AB39HK92"/>
<dbReference type="GO" id="GO:0003677">
    <property type="term" value="F:DNA binding"/>
    <property type="evidence" value="ECO:0007669"/>
    <property type="project" value="UniProtKB-KW"/>
</dbReference>
<protein>
    <recommendedName>
        <fullName evidence="7">HTH-type transcriptional regulator SarZ</fullName>
    </recommendedName>
    <alternativeName>
        <fullName evidence="8">Staphylococcal accessory regulator Z</fullName>
    </alternativeName>
</protein>
<dbReference type="GO" id="GO:0003700">
    <property type="term" value="F:DNA-binding transcription factor activity"/>
    <property type="evidence" value="ECO:0007669"/>
    <property type="project" value="InterPro"/>
</dbReference>
<keyword evidence="9" id="KW-0175">Coiled coil</keyword>
<dbReference type="SMART" id="SM00347">
    <property type="entry name" value="HTH_MARR"/>
    <property type="match status" value="1"/>
</dbReference>